<dbReference type="InterPro" id="IPR036188">
    <property type="entry name" value="FAD/NAD-bd_sf"/>
</dbReference>
<proteinExistence type="predicted"/>
<reference evidence="5 6" key="1">
    <citation type="submission" date="2017-03" db="EMBL/GenBank/DDBJ databases">
        <title>Genome sequence of Sphingomonas mucosissima DSM 17494.</title>
        <authorList>
            <person name="Poehlein A."/>
            <person name="Wuebbeler J.H."/>
            <person name="Steinbuechel A."/>
            <person name="Daniel R."/>
        </authorList>
    </citation>
    <scope>NUCLEOTIDE SEQUENCE [LARGE SCALE GENOMIC DNA]</scope>
    <source>
        <strain evidence="5 6">DSM 17494</strain>
    </source>
</reference>
<dbReference type="InterPro" id="IPR018490">
    <property type="entry name" value="cNMP-bd_dom_sf"/>
</dbReference>
<dbReference type="PROSITE" id="PS50042">
    <property type="entry name" value="CNMP_BINDING_3"/>
    <property type="match status" value="1"/>
</dbReference>
<keyword evidence="6" id="KW-1185">Reference proteome</keyword>
<feature type="domain" description="Cyclic nucleotide-binding" evidence="4">
    <location>
        <begin position="34"/>
        <end position="134"/>
    </location>
</feature>
<keyword evidence="3 5" id="KW-0560">Oxidoreductase</keyword>
<organism evidence="5 6">
    <name type="scientific">Sphingomonas mucosissima</name>
    <dbReference type="NCBI Taxonomy" id="370959"/>
    <lineage>
        <taxon>Bacteria</taxon>
        <taxon>Pseudomonadati</taxon>
        <taxon>Pseudomonadota</taxon>
        <taxon>Alphaproteobacteria</taxon>
        <taxon>Sphingomonadales</taxon>
        <taxon>Sphingomonadaceae</taxon>
        <taxon>Sphingomonas</taxon>
    </lineage>
</organism>
<dbReference type="SUPFAM" id="SSF51905">
    <property type="entry name" value="FAD/NAD(P)-binding domain"/>
    <property type="match status" value="1"/>
</dbReference>
<dbReference type="InterPro" id="IPR014710">
    <property type="entry name" value="RmlC-like_jellyroll"/>
</dbReference>
<sequence length="531" mass="56148">MSGMESIGDDLNTMAPRPFADGQLAAIRGISTSRRYRPGEVVLAAGDALDRFVLVEEGEIEVTDPATGERLLPSTLKSGQFMGELAFLTGGPMTLTMRASVPTRTLEAPRAAMLRLMSDVPEIGDHVLTVFAARRRRIFEAGDSSLIVRGADRDPAVARVAGFLNRNRIPFHEETEGQPEVIWSGRALVDPTPRAVARHLGLDLKATPAETLDLIIVGAGPAGVAAAVYAGSEGLRALVIEDIAIGGQAGTSSRIENYMGFPTGISGADLTFRGQVQAMKFGTRFAMPRKVEALSKREDGFCVTLDGREELCARAVLVATGVQYRRLPLDRLEEFEGAGVYYAATEMEARLCSQTEVVVVGGGNSAGQAAMYLSRVADRVHVLVRGASLAETMSAYLRERLEADPRITIHTGSQLERLDGGAHLEQVTVATPSGSMSVDCRALFIMIGAAPNTDWLSGLVKLDSHGFVRTGAEVGALSSFATSCPGIFAVGDVRSGSVKRVASSVGEGSVVVSAIWSHVNAPPPQTVGIGG</sequence>
<dbReference type="Pfam" id="PF00027">
    <property type="entry name" value="cNMP_binding"/>
    <property type="match status" value="1"/>
</dbReference>
<name>A0A245ZJM8_9SPHN</name>
<evidence type="ECO:0000259" key="4">
    <source>
        <dbReference type="PROSITE" id="PS50042"/>
    </source>
</evidence>
<evidence type="ECO:0000256" key="2">
    <source>
        <dbReference type="ARBA" id="ARBA00022630"/>
    </source>
</evidence>
<dbReference type="Gene3D" id="2.60.120.10">
    <property type="entry name" value="Jelly Rolls"/>
    <property type="match status" value="1"/>
</dbReference>
<comment type="caution">
    <text evidence="5">The sequence shown here is derived from an EMBL/GenBank/DDBJ whole genome shotgun (WGS) entry which is preliminary data.</text>
</comment>
<dbReference type="Proteomes" id="UP000197783">
    <property type="component" value="Unassembled WGS sequence"/>
</dbReference>
<dbReference type="GO" id="GO:0016491">
    <property type="term" value="F:oxidoreductase activity"/>
    <property type="evidence" value="ECO:0007669"/>
    <property type="project" value="UniProtKB-KW"/>
</dbReference>
<evidence type="ECO:0000256" key="1">
    <source>
        <dbReference type="ARBA" id="ARBA00018719"/>
    </source>
</evidence>
<dbReference type="PRINTS" id="PR00368">
    <property type="entry name" value="FADPNR"/>
</dbReference>
<gene>
    <name evidence="5" type="primary">trxB_3</name>
    <name evidence="5" type="ORF">SPMU_23750</name>
</gene>
<dbReference type="AlphaFoldDB" id="A0A245ZJM8"/>
<dbReference type="InterPro" id="IPR050097">
    <property type="entry name" value="Ferredoxin-NADP_redctase_2"/>
</dbReference>
<dbReference type="PRINTS" id="PR00469">
    <property type="entry name" value="PNDRDTASEII"/>
</dbReference>
<keyword evidence="2" id="KW-0285">Flavoprotein</keyword>
<dbReference type="CDD" id="cd00038">
    <property type="entry name" value="CAP_ED"/>
    <property type="match status" value="1"/>
</dbReference>
<dbReference type="Pfam" id="PF07992">
    <property type="entry name" value="Pyr_redox_2"/>
    <property type="match status" value="1"/>
</dbReference>
<dbReference type="SMART" id="SM00100">
    <property type="entry name" value="cNMP"/>
    <property type="match status" value="1"/>
</dbReference>
<dbReference type="SUPFAM" id="SSF51206">
    <property type="entry name" value="cAMP-binding domain-like"/>
    <property type="match status" value="1"/>
</dbReference>
<evidence type="ECO:0000313" key="5">
    <source>
        <dbReference type="EMBL" id="OWK29953.1"/>
    </source>
</evidence>
<dbReference type="Gene3D" id="3.50.50.60">
    <property type="entry name" value="FAD/NAD(P)-binding domain"/>
    <property type="match status" value="2"/>
</dbReference>
<dbReference type="InterPro" id="IPR023753">
    <property type="entry name" value="FAD/NAD-binding_dom"/>
</dbReference>
<dbReference type="PANTHER" id="PTHR48105">
    <property type="entry name" value="THIOREDOXIN REDUCTASE 1-RELATED-RELATED"/>
    <property type="match status" value="1"/>
</dbReference>
<protein>
    <recommendedName>
        <fullName evidence="1">Thioredoxin reductase</fullName>
    </recommendedName>
</protein>
<accession>A0A245ZJM8</accession>
<evidence type="ECO:0000313" key="6">
    <source>
        <dbReference type="Proteomes" id="UP000197783"/>
    </source>
</evidence>
<evidence type="ECO:0000256" key="3">
    <source>
        <dbReference type="ARBA" id="ARBA00023002"/>
    </source>
</evidence>
<dbReference type="EMBL" id="NBBJ01000003">
    <property type="protein sequence ID" value="OWK29953.1"/>
    <property type="molecule type" value="Genomic_DNA"/>
</dbReference>
<dbReference type="InterPro" id="IPR000595">
    <property type="entry name" value="cNMP-bd_dom"/>
</dbReference>